<gene>
    <name evidence="3" type="ORF">HHI36_015491</name>
</gene>
<evidence type="ECO:0000313" key="3">
    <source>
        <dbReference type="EMBL" id="KAL3274073.1"/>
    </source>
</evidence>
<accession>A0ABD2N5Z5</accession>
<evidence type="ECO:0000313" key="4">
    <source>
        <dbReference type="Proteomes" id="UP001516400"/>
    </source>
</evidence>
<organism evidence="3 4">
    <name type="scientific">Cryptolaemus montrouzieri</name>
    <dbReference type="NCBI Taxonomy" id="559131"/>
    <lineage>
        <taxon>Eukaryota</taxon>
        <taxon>Metazoa</taxon>
        <taxon>Ecdysozoa</taxon>
        <taxon>Arthropoda</taxon>
        <taxon>Hexapoda</taxon>
        <taxon>Insecta</taxon>
        <taxon>Pterygota</taxon>
        <taxon>Neoptera</taxon>
        <taxon>Endopterygota</taxon>
        <taxon>Coleoptera</taxon>
        <taxon>Polyphaga</taxon>
        <taxon>Cucujiformia</taxon>
        <taxon>Coccinelloidea</taxon>
        <taxon>Coccinellidae</taxon>
        <taxon>Scymninae</taxon>
        <taxon>Scymnini</taxon>
        <taxon>Cryptolaemus</taxon>
    </lineage>
</organism>
<dbReference type="CDD" id="cd00058">
    <property type="entry name" value="beta-trefoil_FGF"/>
    <property type="match status" value="1"/>
</dbReference>
<dbReference type="InterPro" id="IPR056378">
    <property type="entry name" value="Let-756-like_FGF"/>
</dbReference>
<evidence type="ECO:0008006" key="5">
    <source>
        <dbReference type="Google" id="ProtNLM"/>
    </source>
</evidence>
<dbReference type="Pfam" id="PF00167">
    <property type="entry name" value="FGF"/>
    <property type="match status" value="1"/>
</dbReference>
<dbReference type="AlphaFoldDB" id="A0ABD2N5Z5"/>
<protein>
    <recommendedName>
        <fullName evidence="5">Fibroblast growth factor</fullName>
    </recommendedName>
</protein>
<feature type="compositionally biased region" description="Low complexity" evidence="2">
    <location>
        <begin position="1"/>
        <end position="14"/>
    </location>
</feature>
<dbReference type="PRINTS" id="PR00262">
    <property type="entry name" value="IL1HBGF"/>
</dbReference>
<dbReference type="SUPFAM" id="SSF50353">
    <property type="entry name" value="Cytokine"/>
    <property type="match status" value="1"/>
</dbReference>
<dbReference type="Proteomes" id="UP001516400">
    <property type="component" value="Unassembled WGS sequence"/>
</dbReference>
<proteinExistence type="inferred from homology"/>
<keyword evidence="4" id="KW-1185">Reference proteome</keyword>
<dbReference type="InterPro" id="IPR002209">
    <property type="entry name" value="Fibroblast_GF_fam"/>
</dbReference>
<dbReference type="InterPro" id="IPR008996">
    <property type="entry name" value="IL1/FGF"/>
</dbReference>
<dbReference type="Gene3D" id="2.80.10.50">
    <property type="match status" value="1"/>
</dbReference>
<comment type="similarity">
    <text evidence="1">Belongs to the heparin-binding growth factors family.</text>
</comment>
<evidence type="ECO:0000256" key="1">
    <source>
        <dbReference type="ARBA" id="ARBA00007936"/>
    </source>
</evidence>
<sequence length="197" mass="22464">MNSRSDTVSSSSSDNDSDQIDDTSTREKRSIHWQRLAKITWPPQSTSSGNWRSNLRHIQFGNPKYGQKMQLFSRTGYHLGIYHHSGVHGTRDEDDLHTILELVNAGYPGHVRIKGLATNAFVGMDQKGKLYTEFDMKEENTVFIESLQGSYNVYLSRKYAHLGWYIGIKKSGKFKSGPKTGYGQKAIQFLPRRGKFQ</sequence>
<dbReference type="PANTHER" id="PTHR11486">
    <property type="entry name" value="FIBROBLAST GROWTH FACTOR"/>
    <property type="match status" value="1"/>
</dbReference>
<reference evidence="3 4" key="1">
    <citation type="journal article" date="2021" name="BMC Biol.">
        <title>Horizontally acquired antibacterial genes associated with adaptive radiation of ladybird beetles.</title>
        <authorList>
            <person name="Li H.S."/>
            <person name="Tang X.F."/>
            <person name="Huang Y.H."/>
            <person name="Xu Z.Y."/>
            <person name="Chen M.L."/>
            <person name="Du X.Y."/>
            <person name="Qiu B.Y."/>
            <person name="Chen P.T."/>
            <person name="Zhang W."/>
            <person name="Slipinski A."/>
            <person name="Escalona H.E."/>
            <person name="Waterhouse R.M."/>
            <person name="Zwick A."/>
            <person name="Pang H."/>
        </authorList>
    </citation>
    <scope>NUCLEOTIDE SEQUENCE [LARGE SCALE GENOMIC DNA]</scope>
    <source>
        <strain evidence="3">SYSU2018</strain>
    </source>
</reference>
<dbReference type="SMART" id="SM00442">
    <property type="entry name" value="FGF"/>
    <property type="match status" value="1"/>
</dbReference>
<name>A0ABD2N5Z5_9CUCU</name>
<dbReference type="EMBL" id="JABFTP020000062">
    <property type="protein sequence ID" value="KAL3274073.1"/>
    <property type="molecule type" value="Genomic_DNA"/>
</dbReference>
<evidence type="ECO:0000256" key="2">
    <source>
        <dbReference type="SAM" id="MobiDB-lite"/>
    </source>
</evidence>
<feature type="region of interest" description="Disordered" evidence="2">
    <location>
        <begin position="1"/>
        <end position="29"/>
    </location>
</feature>
<comment type="caution">
    <text evidence="3">The sequence shown here is derived from an EMBL/GenBank/DDBJ whole genome shotgun (WGS) entry which is preliminary data.</text>
</comment>